<dbReference type="EMBL" id="KB301284">
    <property type="protein sequence ID" value="ELU05732.1"/>
    <property type="molecule type" value="Genomic_DNA"/>
</dbReference>
<dbReference type="Proteomes" id="UP000014760">
    <property type="component" value="Unassembled WGS sequence"/>
</dbReference>
<dbReference type="PROSITE" id="PS00514">
    <property type="entry name" value="FIBRINOGEN_C_1"/>
    <property type="match status" value="1"/>
</dbReference>
<keyword evidence="1" id="KW-1015">Disulfide bond</keyword>
<evidence type="ECO:0000259" key="2">
    <source>
        <dbReference type="PROSITE" id="PS51406"/>
    </source>
</evidence>
<dbReference type="OMA" id="SHCANGW"/>
<keyword evidence="5" id="KW-1185">Reference proteome</keyword>
<name>R7UP67_CAPTE</name>
<dbReference type="EnsemblMetazoa" id="CapteT174629">
    <property type="protein sequence ID" value="CapteP174629"/>
    <property type="gene ID" value="CapteG174629"/>
</dbReference>
<proteinExistence type="predicted"/>
<feature type="domain" description="Fibrinogen C-terminal" evidence="2">
    <location>
        <begin position="45"/>
        <end position="263"/>
    </location>
</feature>
<dbReference type="InterPro" id="IPR036056">
    <property type="entry name" value="Fibrinogen-like_C"/>
</dbReference>
<dbReference type="PROSITE" id="PS51406">
    <property type="entry name" value="FIBRINOGEN_C_2"/>
    <property type="match status" value="1"/>
</dbReference>
<reference evidence="3 5" key="2">
    <citation type="journal article" date="2013" name="Nature">
        <title>Insights into bilaterian evolution from three spiralian genomes.</title>
        <authorList>
            <person name="Simakov O."/>
            <person name="Marletaz F."/>
            <person name="Cho S.J."/>
            <person name="Edsinger-Gonzales E."/>
            <person name="Havlak P."/>
            <person name="Hellsten U."/>
            <person name="Kuo D.H."/>
            <person name="Larsson T."/>
            <person name="Lv J."/>
            <person name="Arendt D."/>
            <person name="Savage R."/>
            <person name="Osoegawa K."/>
            <person name="de Jong P."/>
            <person name="Grimwood J."/>
            <person name="Chapman J.A."/>
            <person name="Shapiro H."/>
            <person name="Aerts A."/>
            <person name="Otillar R.P."/>
            <person name="Terry A.Y."/>
            <person name="Boore J.L."/>
            <person name="Grigoriev I.V."/>
            <person name="Lindberg D.R."/>
            <person name="Seaver E.C."/>
            <person name="Weisblat D.A."/>
            <person name="Putnam N.H."/>
            <person name="Rokhsar D.S."/>
        </authorList>
    </citation>
    <scope>NUCLEOTIDE SEQUENCE</scope>
    <source>
        <strain evidence="3 5">I ESC-2004</strain>
    </source>
</reference>
<dbReference type="Gene3D" id="3.90.215.10">
    <property type="entry name" value="Gamma Fibrinogen, chain A, domain 1"/>
    <property type="match status" value="1"/>
</dbReference>
<evidence type="ECO:0000313" key="5">
    <source>
        <dbReference type="Proteomes" id="UP000014760"/>
    </source>
</evidence>
<dbReference type="InterPro" id="IPR002181">
    <property type="entry name" value="Fibrinogen_a/b/g_C_dom"/>
</dbReference>
<sequence length="276" mass="31808">MDRGLSRLFQQVDAQALLMKTVISQVEALTGVVPEVNALSLEVQNLVHDLPIDCADIQARLNDPTDGAYLIRPAKSVHSTKCYCEFEPGLRNKTEGSSWTVVQRRIDGSVSFARTWDEYKNGFGDVNEEFWIGNEKLYYLTSQGEYELQIDMWDLEGEYWWAHYDVFRVDTEGVNFRLNVNGYSGNSTDALRYSNHMPFSTMDLDNDVSSTHCAKFYTAGWWYKHCHYSNLNGRYTVGVVWFNHDTDEWIQLKRSVMKIKAKRGSISNLVEVNHTL</sequence>
<dbReference type="PANTHER" id="PTHR19143:SF444">
    <property type="entry name" value="PROTEIN SCABROUS"/>
    <property type="match status" value="1"/>
</dbReference>
<organism evidence="3">
    <name type="scientific">Capitella teleta</name>
    <name type="common">Polychaete worm</name>
    <dbReference type="NCBI Taxonomy" id="283909"/>
    <lineage>
        <taxon>Eukaryota</taxon>
        <taxon>Metazoa</taxon>
        <taxon>Spiralia</taxon>
        <taxon>Lophotrochozoa</taxon>
        <taxon>Annelida</taxon>
        <taxon>Polychaeta</taxon>
        <taxon>Sedentaria</taxon>
        <taxon>Scolecida</taxon>
        <taxon>Capitellidae</taxon>
        <taxon>Capitella</taxon>
    </lineage>
</organism>
<dbReference type="CDD" id="cd00087">
    <property type="entry name" value="FReD"/>
    <property type="match status" value="1"/>
</dbReference>
<dbReference type="EMBL" id="AMQN01007725">
    <property type="status" value="NOT_ANNOTATED_CDS"/>
    <property type="molecule type" value="Genomic_DNA"/>
</dbReference>
<evidence type="ECO:0000313" key="3">
    <source>
        <dbReference type="EMBL" id="ELU05732.1"/>
    </source>
</evidence>
<dbReference type="InterPro" id="IPR050373">
    <property type="entry name" value="Fibrinogen_C-term_domain"/>
</dbReference>
<dbReference type="AlphaFoldDB" id="R7UP67"/>
<dbReference type="STRING" id="283909.R7UP67"/>
<reference evidence="5" key="1">
    <citation type="submission" date="2012-12" db="EMBL/GenBank/DDBJ databases">
        <authorList>
            <person name="Hellsten U."/>
            <person name="Grimwood J."/>
            <person name="Chapman J.A."/>
            <person name="Shapiro H."/>
            <person name="Aerts A."/>
            <person name="Otillar R.P."/>
            <person name="Terry A.Y."/>
            <person name="Boore J.L."/>
            <person name="Simakov O."/>
            <person name="Marletaz F."/>
            <person name="Cho S.-J."/>
            <person name="Edsinger-Gonzales E."/>
            <person name="Havlak P."/>
            <person name="Kuo D.-H."/>
            <person name="Larsson T."/>
            <person name="Lv J."/>
            <person name="Arendt D."/>
            <person name="Savage R."/>
            <person name="Osoegawa K."/>
            <person name="de Jong P."/>
            <person name="Lindberg D.R."/>
            <person name="Seaver E.C."/>
            <person name="Weisblat D.A."/>
            <person name="Putnam N.H."/>
            <person name="Grigoriev I.V."/>
            <person name="Rokhsar D.S."/>
        </authorList>
    </citation>
    <scope>NUCLEOTIDE SEQUENCE</scope>
    <source>
        <strain evidence="5">I ESC-2004</strain>
    </source>
</reference>
<evidence type="ECO:0000313" key="4">
    <source>
        <dbReference type="EnsemblMetazoa" id="CapteP174629"/>
    </source>
</evidence>
<evidence type="ECO:0000256" key="1">
    <source>
        <dbReference type="ARBA" id="ARBA00023157"/>
    </source>
</evidence>
<reference evidence="4" key="3">
    <citation type="submission" date="2015-06" db="UniProtKB">
        <authorList>
            <consortium name="EnsemblMetazoa"/>
        </authorList>
    </citation>
    <scope>IDENTIFICATION</scope>
</reference>
<protein>
    <recommendedName>
        <fullName evidence="2">Fibrinogen C-terminal domain-containing protein</fullName>
    </recommendedName>
</protein>
<dbReference type="PANTHER" id="PTHR19143">
    <property type="entry name" value="FIBRINOGEN/TENASCIN/ANGIOPOEITIN"/>
    <property type="match status" value="1"/>
</dbReference>
<dbReference type="SUPFAM" id="SSF56496">
    <property type="entry name" value="Fibrinogen C-terminal domain-like"/>
    <property type="match status" value="1"/>
</dbReference>
<dbReference type="InterPro" id="IPR014716">
    <property type="entry name" value="Fibrinogen_a/b/g_C_1"/>
</dbReference>
<dbReference type="SMART" id="SM00186">
    <property type="entry name" value="FBG"/>
    <property type="match status" value="1"/>
</dbReference>
<dbReference type="OrthoDB" id="9990035at2759"/>
<feature type="non-terminal residue" evidence="3">
    <location>
        <position position="1"/>
    </location>
</feature>
<dbReference type="Pfam" id="PF00147">
    <property type="entry name" value="Fibrinogen_C"/>
    <property type="match status" value="1"/>
</dbReference>
<dbReference type="InterPro" id="IPR020837">
    <property type="entry name" value="Fibrinogen_CS"/>
</dbReference>
<accession>R7UP67</accession>
<dbReference type="GO" id="GO:0005615">
    <property type="term" value="C:extracellular space"/>
    <property type="evidence" value="ECO:0007669"/>
    <property type="project" value="TreeGrafter"/>
</dbReference>
<dbReference type="HOGENOM" id="CLU_038628_6_0_1"/>
<gene>
    <name evidence="3" type="ORF">CAPTEDRAFT_174629</name>
</gene>